<dbReference type="KEGG" id="eha:Ethha_1131"/>
<dbReference type="Proteomes" id="UP000001551">
    <property type="component" value="Chromosome"/>
</dbReference>
<sequence length="152" mass="17811">MSEYIHKSHNVSVLMYHFVCPAKYRRAIFSEEVTKTLVEVCGGISERFEMYFVEIGTDKNHVHFLIQSVPKYSPTKIITTVKSITAREIFSKHPEVKKQLWGGELWTDGYFVNTVSKFGSEEVIKRYLQNQGKTEEYKQLYKVETIEQLTLF</sequence>
<evidence type="ECO:0000313" key="2">
    <source>
        <dbReference type="EMBL" id="ADU26682.1"/>
    </source>
</evidence>
<evidence type="ECO:0000259" key="1">
    <source>
        <dbReference type="SMART" id="SM01321"/>
    </source>
</evidence>
<evidence type="ECO:0000313" key="6">
    <source>
        <dbReference type="Proteomes" id="UP000001551"/>
    </source>
</evidence>
<accession>E6U4Q4</accession>
<dbReference type="SUPFAM" id="SSF143422">
    <property type="entry name" value="Transposase IS200-like"/>
    <property type="match status" value="1"/>
</dbReference>
<dbReference type="EMBL" id="CP002400">
    <property type="protein sequence ID" value="ADU26794.1"/>
    <property type="molecule type" value="Genomic_DNA"/>
</dbReference>
<gene>
    <name evidence="2" type="ordered locus">Ethha_1131</name>
    <name evidence="3" type="ordered locus">Ethha_1248</name>
    <name evidence="4" type="ordered locus">Ethha_1269</name>
    <name evidence="5" type="ordered locus">Ethha_1753</name>
</gene>
<dbReference type="NCBIfam" id="NF033573">
    <property type="entry name" value="transpos_IS200"/>
    <property type="match status" value="1"/>
</dbReference>
<dbReference type="KEGG" id="eha:Ethha_1753"/>
<dbReference type="GO" id="GO:0006313">
    <property type="term" value="P:DNA transposition"/>
    <property type="evidence" value="ECO:0007669"/>
    <property type="project" value="InterPro"/>
</dbReference>
<dbReference type="InterPro" id="IPR036515">
    <property type="entry name" value="Transposase_17_sf"/>
</dbReference>
<evidence type="ECO:0000313" key="5">
    <source>
        <dbReference type="EMBL" id="ADU27279.1"/>
    </source>
</evidence>
<dbReference type="EMBL" id="CP002400">
    <property type="protein sequence ID" value="ADU27279.1"/>
    <property type="molecule type" value="Genomic_DNA"/>
</dbReference>
<protein>
    <submittedName>
        <fullName evidence="2">Transposase IS200-family protein</fullName>
    </submittedName>
</protein>
<reference evidence="2" key="2">
    <citation type="submission" date="2010-12" db="EMBL/GenBank/DDBJ databases">
        <authorList>
            <consortium name="US DOE Joint Genome Institute"/>
            <person name="Lucas S."/>
            <person name="Copeland A."/>
            <person name="Lapidus A."/>
            <person name="Cheng J.-F."/>
            <person name="Bruce D."/>
            <person name="Goodwin L."/>
            <person name="Pitluck S."/>
            <person name="Chertkov O."/>
            <person name="Misra M."/>
            <person name="Detter J.C."/>
            <person name="Han C."/>
            <person name="Tapia R."/>
            <person name="Land M."/>
            <person name="Hauser L."/>
            <person name="Jeffries C."/>
            <person name="Kyrpides N."/>
            <person name="Ivanova N."/>
            <person name="Mikhailova N."/>
            <person name="Wang A."/>
            <person name="Mouttaki H."/>
            <person name="He Z."/>
            <person name="Zhou J."/>
            <person name="Hemme C.L."/>
            <person name="Woyke T."/>
        </authorList>
    </citation>
    <scope>NUCLEOTIDE SEQUENCE</scope>
    <source>
        <strain evidence="2">YUAN-3</strain>
    </source>
</reference>
<dbReference type="KEGG" id="eha:Ethha_1248"/>
<dbReference type="Gene3D" id="3.30.70.1290">
    <property type="entry name" value="Transposase IS200-like"/>
    <property type="match status" value="1"/>
</dbReference>
<dbReference type="GO" id="GO:0003677">
    <property type="term" value="F:DNA binding"/>
    <property type="evidence" value="ECO:0007669"/>
    <property type="project" value="InterPro"/>
</dbReference>
<proteinExistence type="predicted"/>
<dbReference type="AlphaFoldDB" id="E6U4Q4"/>
<dbReference type="EMBL" id="CP002400">
    <property type="protein sequence ID" value="ADU26682.1"/>
    <property type="molecule type" value="Genomic_DNA"/>
</dbReference>
<dbReference type="KEGG" id="eha:Ethha_1269"/>
<dbReference type="SMART" id="SM01321">
    <property type="entry name" value="Y1_Tnp"/>
    <property type="match status" value="1"/>
</dbReference>
<feature type="domain" description="Transposase IS200-like" evidence="1">
    <location>
        <begin position="11"/>
        <end position="131"/>
    </location>
</feature>
<evidence type="ECO:0000313" key="4">
    <source>
        <dbReference type="EMBL" id="ADU26812.1"/>
    </source>
</evidence>
<evidence type="ECO:0000313" key="3">
    <source>
        <dbReference type="EMBL" id="ADU26794.1"/>
    </source>
</evidence>
<reference evidence="2 6" key="1">
    <citation type="submission" date="2010-12" db="EMBL/GenBank/DDBJ databases">
        <title>Complete sequence of Ethanoligenens harbinense YUAN-3.</title>
        <authorList>
            <person name="Lucas S."/>
            <person name="Copeland A."/>
            <person name="Lapidus A."/>
            <person name="Cheng J.-F."/>
            <person name="Bruce D."/>
            <person name="Goodwin L."/>
            <person name="Pitluck S."/>
            <person name="Chertkov O."/>
            <person name="Misra M."/>
            <person name="Detter J.C."/>
            <person name="Han C."/>
            <person name="Tapia R."/>
            <person name="Land M."/>
            <person name="Hauser L."/>
            <person name="Jeffries C."/>
            <person name="Kyrpides N."/>
            <person name="Ivanova N."/>
            <person name="Mikhailova N."/>
            <person name="Wang A."/>
            <person name="Mouttaki H."/>
            <person name="He Z."/>
            <person name="Zhou J."/>
            <person name="Hemme C.L."/>
            <person name="Woyke T."/>
        </authorList>
    </citation>
    <scope>NUCLEOTIDE SEQUENCE [LARGE SCALE GENOMIC DNA]</scope>
    <source>
        <strain evidence="6">DSM 18485 / JCM 12961 / CGMCC 1.5033 / YUAN-3</strain>
        <strain evidence="2">YUAN-3</strain>
    </source>
</reference>
<dbReference type="eggNOG" id="COG1943">
    <property type="taxonomic scope" value="Bacteria"/>
</dbReference>
<dbReference type="RefSeq" id="WP_013485043.1">
    <property type="nucleotide sequence ID" value="NC_014828.1"/>
</dbReference>
<dbReference type="HOGENOM" id="CLU_101320_2_3_9"/>
<dbReference type="Pfam" id="PF01797">
    <property type="entry name" value="Y1_Tnp"/>
    <property type="match status" value="1"/>
</dbReference>
<keyword evidence="6" id="KW-1185">Reference proteome</keyword>
<dbReference type="GO" id="GO:0004803">
    <property type="term" value="F:transposase activity"/>
    <property type="evidence" value="ECO:0007669"/>
    <property type="project" value="InterPro"/>
</dbReference>
<dbReference type="PANTHER" id="PTHR33360:SF4">
    <property type="entry name" value="TRANSPOSASE IS200-LIKE PROTEIN"/>
    <property type="match status" value="1"/>
</dbReference>
<dbReference type="STRING" id="663278.Ethha_1131"/>
<dbReference type="PANTHER" id="PTHR33360">
    <property type="entry name" value="TRANSPOSASE FOR INSERTION SEQUENCE ELEMENT IS200"/>
    <property type="match status" value="1"/>
</dbReference>
<dbReference type="InterPro" id="IPR002686">
    <property type="entry name" value="Transposase_17"/>
</dbReference>
<name>E6U4Q4_ETHHY</name>
<organism evidence="2 6">
    <name type="scientific">Ethanoligenens harbinense (strain DSM 18485 / JCM 12961 / CGMCC 1.5033 / YUAN-3)</name>
    <dbReference type="NCBI Taxonomy" id="663278"/>
    <lineage>
        <taxon>Bacteria</taxon>
        <taxon>Bacillati</taxon>
        <taxon>Bacillota</taxon>
        <taxon>Clostridia</taxon>
        <taxon>Eubacteriales</taxon>
        <taxon>Oscillospiraceae</taxon>
        <taxon>Ethanoligenens</taxon>
    </lineage>
</organism>
<dbReference type="EMBL" id="CP002400">
    <property type="protein sequence ID" value="ADU26812.1"/>
    <property type="molecule type" value="Genomic_DNA"/>
</dbReference>